<evidence type="ECO:0000256" key="4">
    <source>
        <dbReference type="ARBA" id="ARBA00022568"/>
    </source>
</evidence>
<evidence type="ECO:0000256" key="7">
    <source>
        <dbReference type="ARBA" id="ARBA00022989"/>
    </source>
</evidence>
<evidence type="ECO:0000313" key="12">
    <source>
        <dbReference type="Proteomes" id="UP000091857"/>
    </source>
</evidence>
<feature type="domain" description="Calcium uniporter protein C-terminal" evidence="10">
    <location>
        <begin position="187"/>
        <end position="346"/>
    </location>
</feature>
<keyword evidence="8" id="KW-0406">Ion transport</keyword>
<organism evidence="11 12">
    <name type="scientific">Manihot esculenta</name>
    <name type="common">Cassava</name>
    <name type="synonym">Jatropha manihot</name>
    <dbReference type="NCBI Taxonomy" id="3983"/>
    <lineage>
        <taxon>Eukaryota</taxon>
        <taxon>Viridiplantae</taxon>
        <taxon>Streptophyta</taxon>
        <taxon>Embryophyta</taxon>
        <taxon>Tracheophyta</taxon>
        <taxon>Spermatophyta</taxon>
        <taxon>Magnoliopsida</taxon>
        <taxon>eudicotyledons</taxon>
        <taxon>Gunneridae</taxon>
        <taxon>Pentapetalae</taxon>
        <taxon>rosids</taxon>
        <taxon>fabids</taxon>
        <taxon>Malpighiales</taxon>
        <taxon>Euphorbiaceae</taxon>
        <taxon>Crotonoideae</taxon>
        <taxon>Manihoteae</taxon>
        <taxon>Manihot</taxon>
    </lineage>
</organism>
<reference evidence="12" key="1">
    <citation type="journal article" date="2016" name="Nat. Biotechnol.">
        <title>Sequencing wild and cultivated cassava and related species reveals extensive interspecific hybridization and genetic diversity.</title>
        <authorList>
            <person name="Bredeson J.V."/>
            <person name="Lyons J.B."/>
            <person name="Prochnik S.E."/>
            <person name="Wu G.A."/>
            <person name="Ha C.M."/>
            <person name="Edsinger-Gonzales E."/>
            <person name="Grimwood J."/>
            <person name="Schmutz J."/>
            <person name="Rabbi I.Y."/>
            <person name="Egesi C."/>
            <person name="Nauluvula P."/>
            <person name="Lebot V."/>
            <person name="Ndunguru J."/>
            <person name="Mkamilo G."/>
            <person name="Bart R.S."/>
            <person name="Setter T.L."/>
            <person name="Gleadow R.M."/>
            <person name="Kulakow P."/>
            <person name="Ferguson M.E."/>
            <person name="Rounsley S."/>
            <person name="Rokhsar D.S."/>
        </authorList>
    </citation>
    <scope>NUCLEOTIDE SEQUENCE [LARGE SCALE GENOMIC DNA]</scope>
    <source>
        <strain evidence="12">cv. AM560-2</strain>
    </source>
</reference>
<accession>A0A2C9VWV8</accession>
<evidence type="ECO:0000256" key="9">
    <source>
        <dbReference type="ARBA" id="ARBA00023136"/>
    </source>
</evidence>
<keyword evidence="7" id="KW-1133">Transmembrane helix</keyword>
<dbReference type="InterPro" id="IPR039055">
    <property type="entry name" value="MCU_fam"/>
</dbReference>
<keyword evidence="9" id="KW-0472">Membrane</keyword>
<evidence type="ECO:0000259" key="10">
    <source>
        <dbReference type="Pfam" id="PF04678"/>
    </source>
</evidence>
<dbReference type="GO" id="GO:1990246">
    <property type="term" value="C:uniplex complex"/>
    <property type="evidence" value="ECO:0000318"/>
    <property type="project" value="GO_Central"/>
</dbReference>
<name>A0A2C9VWV8_MANES</name>
<dbReference type="AlphaFoldDB" id="A0A2C9VWV8"/>
<keyword evidence="3" id="KW-0813">Transport</keyword>
<gene>
    <name evidence="11" type="ORF">MANES_05G163400v8</name>
</gene>
<comment type="similarity">
    <text evidence="2">Belongs to the MCU (TC 1.A.77) family.</text>
</comment>
<protein>
    <recommendedName>
        <fullName evidence="10">Calcium uniporter protein C-terminal domain-containing protein</fullName>
    </recommendedName>
</protein>
<evidence type="ECO:0000256" key="3">
    <source>
        <dbReference type="ARBA" id="ARBA00022448"/>
    </source>
</evidence>
<dbReference type="PANTHER" id="PTHR13462">
    <property type="entry name" value="CALCIUM UNIPORTER PROTEIN, MITOCHONDRIAL"/>
    <property type="match status" value="1"/>
</dbReference>
<evidence type="ECO:0000256" key="8">
    <source>
        <dbReference type="ARBA" id="ARBA00023065"/>
    </source>
</evidence>
<evidence type="ECO:0000256" key="5">
    <source>
        <dbReference type="ARBA" id="ARBA00022692"/>
    </source>
</evidence>
<comment type="caution">
    <text evidence="11">The sequence shown here is derived from an EMBL/GenBank/DDBJ whole genome shotgun (WGS) entry which is preliminary data.</text>
</comment>
<dbReference type="GO" id="GO:0015292">
    <property type="term" value="F:uniporter activity"/>
    <property type="evidence" value="ECO:0000318"/>
    <property type="project" value="GO_Central"/>
</dbReference>
<dbReference type="GO" id="GO:0005262">
    <property type="term" value="F:calcium channel activity"/>
    <property type="evidence" value="ECO:0000318"/>
    <property type="project" value="GO_Central"/>
</dbReference>
<keyword evidence="6" id="KW-0106">Calcium</keyword>
<keyword evidence="12" id="KW-1185">Reference proteome</keyword>
<comment type="subcellular location">
    <subcellularLocation>
        <location evidence="1">Membrane</location>
        <topology evidence="1">Multi-pass membrane protein</topology>
    </subcellularLocation>
</comment>
<keyword evidence="5" id="KW-0812">Transmembrane</keyword>
<dbReference type="Pfam" id="PF04678">
    <property type="entry name" value="MCU"/>
    <property type="match status" value="1"/>
</dbReference>
<evidence type="ECO:0000256" key="1">
    <source>
        <dbReference type="ARBA" id="ARBA00004141"/>
    </source>
</evidence>
<keyword evidence="4" id="KW-0109">Calcium transport</keyword>
<dbReference type="PANTHER" id="PTHR13462:SF17">
    <property type="entry name" value="CALCIUM UNIPORTER PROTEIN 4, MITOCHONDRIAL"/>
    <property type="match status" value="1"/>
</dbReference>
<evidence type="ECO:0000313" key="11">
    <source>
        <dbReference type="EMBL" id="OAY50798.1"/>
    </source>
</evidence>
<dbReference type="Proteomes" id="UP000091857">
    <property type="component" value="Chromosome 5"/>
</dbReference>
<dbReference type="EMBL" id="CM004391">
    <property type="protein sequence ID" value="OAY50798.1"/>
    <property type="molecule type" value="Genomic_DNA"/>
</dbReference>
<dbReference type="GO" id="GO:0051560">
    <property type="term" value="P:mitochondrial calcium ion homeostasis"/>
    <property type="evidence" value="ECO:0000318"/>
    <property type="project" value="GO_Central"/>
</dbReference>
<sequence length="367" mass="42108">MKRPIILKFSRSTLSASSSPSSMALRKLLSKRLSDTYRLASPAVTLQNSPISCPPNLQVTQLLNAAKTDYLSSPELSEKGFSRRFLHRKSVNQLPEFLSIPVGEKLREKLKGINITGERLRLDGLVPPRQETVGKDPNRFEITIIGARKILKLSQLERLRAKFREMPNSSISYSEFVQMCVEECGDENQGIEFAKALDRSGNVIVLGNIVFLRPEQMAKSMENLISQSISTPNDPRRKELEQMEQQKAVIDQKARAQVQGELYCGLGFLMVQTLGFMRLTFWELSWDVMEPICFFVTSLHFALAYAFFLRTSVEPSFEGYFQRRFKTKQKKLMEAHSFDLEKYKQLQTLFYPHLVYGCAHSKHYKTL</sequence>
<dbReference type="STRING" id="3983.A0A2C9VWV8"/>
<proteinExistence type="inferred from homology"/>
<dbReference type="Gramene" id="Manes.05G163400.1.v8.1">
    <property type="protein sequence ID" value="Manes.05G163400.1.v8.1.CDS"/>
    <property type="gene ID" value="Manes.05G163400.v8.1"/>
</dbReference>
<dbReference type="GO" id="GO:0036444">
    <property type="term" value="P:calcium import into the mitochondrion"/>
    <property type="evidence" value="ECO:0000318"/>
    <property type="project" value="GO_Central"/>
</dbReference>
<dbReference type="OrthoDB" id="278338at2759"/>
<dbReference type="InterPro" id="IPR006769">
    <property type="entry name" value="MCU_C"/>
</dbReference>
<evidence type="ECO:0000256" key="2">
    <source>
        <dbReference type="ARBA" id="ARBA00005653"/>
    </source>
</evidence>
<evidence type="ECO:0000256" key="6">
    <source>
        <dbReference type="ARBA" id="ARBA00022837"/>
    </source>
</evidence>